<dbReference type="InterPro" id="IPR011993">
    <property type="entry name" value="PH-like_dom_sf"/>
</dbReference>
<protein>
    <submittedName>
        <fullName evidence="8">Pleckstrin homology, MyTH4 and FERM domain containing H2</fullName>
    </submittedName>
</protein>
<dbReference type="CDD" id="cd14473">
    <property type="entry name" value="FERM_B-lobe"/>
    <property type="match status" value="1"/>
</dbReference>
<dbReference type="InterPro" id="IPR035963">
    <property type="entry name" value="FERM_2"/>
</dbReference>
<reference evidence="8" key="2">
    <citation type="submission" date="2025-09" db="UniProtKB">
        <authorList>
            <consortium name="Ensembl"/>
        </authorList>
    </citation>
    <scope>IDENTIFICATION</scope>
</reference>
<dbReference type="PROSITE" id="PS51016">
    <property type="entry name" value="MYTH4"/>
    <property type="match status" value="1"/>
</dbReference>
<dbReference type="GO" id="GO:0030835">
    <property type="term" value="P:negative regulation of actin filament depolymerization"/>
    <property type="evidence" value="ECO:0007669"/>
    <property type="project" value="TreeGrafter"/>
</dbReference>
<dbReference type="FunFam" id="2.30.29.30:FF:000346">
    <property type="entry name" value="Pleckstrin homology domain-containing family H member 2"/>
    <property type="match status" value="1"/>
</dbReference>
<dbReference type="PANTHER" id="PTHR22903:SF3">
    <property type="entry name" value="PLECKSTRIN HOMOLOGY DOMAIN-CONTAINING FAMILY H MEMBER 2"/>
    <property type="match status" value="1"/>
</dbReference>
<feature type="domain" description="PH" evidence="5">
    <location>
        <begin position="528"/>
        <end position="636"/>
    </location>
</feature>
<dbReference type="Gene3D" id="3.10.20.90">
    <property type="entry name" value="Phosphatidylinositol 3-kinase Catalytic Subunit, Chain A, domain 1"/>
    <property type="match status" value="1"/>
</dbReference>
<feature type="compositionally biased region" description="Low complexity" evidence="4">
    <location>
        <begin position="129"/>
        <end position="147"/>
    </location>
</feature>
<dbReference type="SMART" id="SM00233">
    <property type="entry name" value="PH"/>
    <property type="match status" value="2"/>
</dbReference>
<evidence type="ECO:0000259" key="6">
    <source>
        <dbReference type="PROSITE" id="PS50057"/>
    </source>
</evidence>
<feature type="coiled-coil region" evidence="3">
    <location>
        <begin position="35"/>
        <end position="101"/>
    </location>
</feature>
<dbReference type="PROSITE" id="PS50057">
    <property type="entry name" value="FERM_3"/>
    <property type="match status" value="1"/>
</dbReference>
<organism evidence="8 9">
    <name type="scientific">Serinus canaria</name>
    <name type="common">Island canary</name>
    <name type="synonym">Fringilla canaria</name>
    <dbReference type="NCBI Taxonomy" id="9135"/>
    <lineage>
        <taxon>Eukaryota</taxon>
        <taxon>Metazoa</taxon>
        <taxon>Chordata</taxon>
        <taxon>Craniata</taxon>
        <taxon>Vertebrata</taxon>
        <taxon>Euteleostomi</taxon>
        <taxon>Archelosauria</taxon>
        <taxon>Archosauria</taxon>
        <taxon>Dinosauria</taxon>
        <taxon>Saurischia</taxon>
        <taxon>Theropoda</taxon>
        <taxon>Coelurosauria</taxon>
        <taxon>Aves</taxon>
        <taxon>Neognathae</taxon>
        <taxon>Neoaves</taxon>
        <taxon>Telluraves</taxon>
        <taxon>Australaves</taxon>
        <taxon>Passeriformes</taxon>
        <taxon>Passeroidea</taxon>
        <taxon>Fringillidae</taxon>
        <taxon>Carduelinae</taxon>
        <taxon>Serinus</taxon>
    </lineage>
</organism>
<dbReference type="Gene3D" id="2.30.29.30">
    <property type="entry name" value="Pleckstrin-homology domain (PH domain)/Phosphotyrosine-binding domain (PTB)"/>
    <property type="match status" value="2"/>
</dbReference>
<evidence type="ECO:0000259" key="7">
    <source>
        <dbReference type="PROSITE" id="PS51016"/>
    </source>
</evidence>
<feature type="region of interest" description="Disordered" evidence="4">
    <location>
        <begin position="127"/>
        <end position="147"/>
    </location>
</feature>
<dbReference type="Pfam" id="PF00784">
    <property type="entry name" value="MyTH4"/>
    <property type="match status" value="1"/>
</dbReference>
<dbReference type="InterPro" id="IPR019749">
    <property type="entry name" value="Band_41_domain"/>
</dbReference>
<keyword evidence="1" id="KW-0677">Repeat</keyword>
<dbReference type="InterPro" id="IPR014352">
    <property type="entry name" value="FERM/acyl-CoA-bd_prot_sf"/>
</dbReference>
<proteinExistence type="predicted"/>
<dbReference type="CDD" id="cd17179">
    <property type="entry name" value="FERM_F1_PLEKHH2"/>
    <property type="match status" value="1"/>
</dbReference>
<dbReference type="FunFam" id="3.10.20.90:FF:000125">
    <property type="entry name" value="pleckstrin homology domain-containing family H member 2"/>
    <property type="match status" value="1"/>
</dbReference>
<dbReference type="SMART" id="SM00295">
    <property type="entry name" value="B41"/>
    <property type="match status" value="1"/>
</dbReference>
<dbReference type="InterPro" id="IPR001849">
    <property type="entry name" value="PH_domain"/>
</dbReference>
<dbReference type="PANTHER" id="PTHR22903">
    <property type="entry name" value="PLEKHH PROTEIN"/>
    <property type="match status" value="1"/>
</dbReference>
<dbReference type="InterPro" id="IPR038185">
    <property type="entry name" value="MyTH4_dom_sf"/>
</dbReference>
<dbReference type="SMART" id="SM00139">
    <property type="entry name" value="MyTH4"/>
    <property type="match status" value="1"/>
</dbReference>
<dbReference type="Gene3D" id="1.25.40.530">
    <property type="entry name" value="MyTH4 domain"/>
    <property type="match status" value="1"/>
</dbReference>
<dbReference type="Gene3D" id="1.20.80.10">
    <property type="match status" value="1"/>
</dbReference>
<dbReference type="Pfam" id="PF21989">
    <property type="entry name" value="RA_2"/>
    <property type="match status" value="1"/>
</dbReference>
<dbReference type="SUPFAM" id="SSF47031">
    <property type="entry name" value="Second domain of FERM"/>
    <property type="match status" value="1"/>
</dbReference>
<keyword evidence="9" id="KW-1185">Reference proteome</keyword>
<sequence length="1147" mass="129709">MAELSEPEGTVNWKERCLTLESQLMKFRLQASKIRELLAEKVQIMEEKLKAANVQTSESETRLYKRCQDLEIVIQDKNDIIQKLEQQLEEQKQIRLQEAKIIEEKAAKIKEWVTVKLHEKFQSQRLDYSSSSSEANTPSPILTPSLTPRHPILATSAGSQCTTPSDFPSNLPHPKLRTPNVFSLNSVLAKKHLSQPQLSSDRMFGRNRNAISMIRPWRPQETDIDLVDGEDTDILEKMEISCDEGVFTYDTTEAQNAEAQELCDVTKKGASNKPPTPPLHRFPSWVSARTALSIVEPAEPCHSIKEMTDTLSARYQRMLCSLLQKATQISNSPFLDESSGSEEEDSSRSSSRTSESDSRSRSGPGSPRAMKRGASLSSVTSESDYAIPPDAYSVDTDYSEPEQKLPKTSSSSSDNGKNEPLEKSGYLLKMGGKVKTWKRRWFVLKGGELLYYKSPSDVIRKPQGQIELNASSHIERGDGKQTIQLTTEKRTYYLTGDSPNILEEWIKVLQNVLKIQAASPLFVQSEIKPTMKGLLTKVKHGYSKRVWCTLVGKTLYYFRNQEDKFPLGQIKLFEAKVEEVDRSCDSDEDYEASGRSLLSTHYTVVIHPKDQGPTYLLIGSKHEKDTWLYHLTVAAGSTIVNVGSEFEQLLCKLLNVEGDATSQIWRHPILCHSKEGITSPLTTLPSEALQTEAIKLFKTCQLFINAAVDSPAIDYHVSLAQSALQICLTHPELQNEICCQLIKQTRRRHPQNQGLQLLALCVGLFLPQHPFLWLLKLHLKKNADSRTEFGKYAIYCQRCVERTQRNGDREARPSRMEILSTLLRNPYHHSLPFSIPVHFMNGIYQVVGFDASTTVEEFLNTLNQDTGMRKPAQSGFALFSDDPSGKDIEHCLQGNIKICDIISKWEQASKEQHPGKCEGTRTVRLTYKNRLYFSVQVHGETDREKLLLVYQTNDQIVNGLFPVNKELAMELTALLAQVEIGDFERPFSTPAGQVTSQSKSNQTLKQVLERFYPKRYKQGCSDEQLRQLCQRLSTRWMALRGHSAADCVRIYLTVARKWPFFGAKLFAAKVRHFNELDWGGGGGRLTVTYTYKSLMTFGGYQDDFMLVVNNAQTKDKSTEKHLFAMTKPKVGLLPETVSICFCSFSNP</sequence>
<dbReference type="InterPro" id="IPR000299">
    <property type="entry name" value="FERM_domain"/>
</dbReference>
<dbReference type="SUPFAM" id="SSF50729">
    <property type="entry name" value="PH domain-like"/>
    <property type="match status" value="2"/>
</dbReference>
<gene>
    <name evidence="8" type="primary">PLEKHH2</name>
</gene>
<keyword evidence="2 3" id="KW-0175">Coiled coil</keyword>
<dbReference type="PROSITE" id="PS50003">
    <property type="entry name" value="PH_DOMAIN"/>
    <property type="match status" value="2"/>
</dbReference>
<dbReference type="FunFam" id="2.30.29.30:FF:000335">
    <property type="entry name" value="Pleckstrin homology domain-containing family H member 2"/>
    <property type="match status" value="1"/>
</dbReference>
<accession>A0A8C9N6B9</accession>
<feature type="domain" description="FERM" evidence="6">
    <location>
        <begin position="833"/>
        <end position="1147"/>
    </location>
</feature>
<dbReference type="FunFam" id="1.20.80.10:FF:000021">
    <property type="entry name" value="pleckstrin homology domain-containing family H member 2"/>
    <property type="match status" value="1"/>
</dbReference>
<dbReference type="Ensembl" id="ENSSCAT00000014436.1">
    <property type="protein sequence ID" value="ENSSCAP00000012826.1"/>
    <property type="gene ID" value="ENSSCAG00000009434.1"/>
</dbReference>
<feature type="domain" description="MyTH4" evidence="7">
    <location>
        <begin position="672"/>
        <end position="822"/>
    </location>
</feature>
<evidence type="ECO:0000313" key="8">
    <source>
        <dbReference type="Ensembl" id="ENSSCAP00000012826.1"/>
    </source>
</evidence>
<evidence type="ECO:0000256" key="1">
    <source>
        <dbReference type="ARBA" id="ARBA00022737"/>
    </source>
</evidence>
<dbReference type="CDD" id="cd13282">
    <property type="entry name" value="PH1_PLEKHH1_PLEKHH2"/>
    <property type="match status" value="1"/>
</dbReference>
<reference evidence="8" key="1">
    <citation type="submission" date="2025-08" db="UniProtKB">
        <authorList>
            <consortium name="Ensembl"/>
        </authorList>
    </citation>
    <scope>IDENTIFICATION</scope>
</reference>
<feature type="compositionally biased region" description="Polar residues" evidence="4">
    <location>
        <begin position="406"/>
        <end position="415"/>
    </location>
</feature>
<evidence type="ECO:0000313" key="9">
    <source>
        <dbReference type="Proteomes" id="UP000694409"/>
    </source>
</evidence>
<feature type="region of interest" description="Disordered" evidence="4">
    <location>
        <begin position="331"/>
        <end position="423"/>
    </location>
</feature>
<dbReference type="InterPro" id="IPR000857">
    <property type="entry name" value="MyTH4_dom"/>
</dbReference>
<dbReference type="InterPro" id="IPR019748">
    <property type="entry name" value="FERM_central"/>
</dbReference>
<evidence type="ECO:0000256" key="3">
    <source>
        <dbReference type="SAM" id="Coils"/>
    </source>
</evidence>
<dbReference type="GO" id="GO:0003779">
    <property type="term" value="F:actin binding"/>
    <property type="evidence" value="ECO:0007669"/>
    <property type="project" value="TreeGrafter"/>
</dbReference>
<dbReference type="GO" id="GO:0005856">
    <property type="term" value="C:cytoskeleton"/>
    <property type="evidence" value="ECO:0007669"/>
    <property type="project" value="InterPro"/>
</dbReference>
<evidence type="ECO:0000259" key="5">
    <source>
        <dbReference type="PROSITE" id="PS50003"/>
    </source>
</evidence>
<dbReference type="Pfam" id="PF00373">
    <property type="entry name" value="FERM_M"/>
    <property type="match status" value="1"/>
</dbReference>
<evidence type="ECO:0000256" key="4">
    <source>
        <dbReference type="SAM" id="MobiDB-lite"/>
    </source>
</evidence>
<evidence type="ECO:0000256" key="2">
    <source>
        <dbReference type="ARBA" id="ARBA00023054"/>
    </source>
</evidence>
<dbReference type="Pfam" id="PF00169">
    <property type="entry name" value="PH"/>
    <property type="match status" value="1"/>
</dbReference>
<dbReference type="Proteomes" id="UP000694409">
    <property type="component" value="Unassembled WGS sequence"/>
</dbReference>
<feature type="domain" description="PH" evidence="5">
    <location>
        <begin position="420"/>
        <end position="514"/>
    </location>
</feature>
<dbReference type="GO" id="GO:0005737">
    <property type="term" value="C:cytoplasm"/>
    <property type="evidence" value="ECO:0007669"/>
    <property type="project" value="TreeGrafter"/>
</dbReference>
<dbReference type="GeneTree" id="ENSGT00940000157675"/>
<dbReference type="AlphaFoldDB" id="A0A8C9N6B9"/>
<name>A0A8C9N6B9_SERCA</name>
<dbReference type="FunFam" id="1.25.40.530:FF:000001">
    <property type="entry name" value="Pleckstrin homology domain-containing family H member 2"/>
    <property type="match status" value="1"/>
</dbReference>
<dbReference type="OMA" id="NSMRLII"/>